<feature type="region of interest" description="Disordered" evidence="3">
    <location>
        <begin position="1"/>
        <end position="58"/>
    </location>
</feature>
<dbReference type="InterPro" id="IPR050827">
    <property type="entry name" value="CRP1_MDG1_kinase"/>
</dbReference>
<dbReference type="SUPFAM" id="SSF160219">
    <property type="entry name" value="AMPKBI-like"/>
    <property type="match status" value="1"/>
</dbReference>
<dbReference type="InterPro" id="IPR032640">
    <property type="entry name" value="AMPK1_CBM"/>
</dbReference>
<dbReference type="GO" id="GO:0007165">
    <property type="term" value="P:signal transduction"/>
    <property type="evidence" value="ECO:0007669"/>
    <property type="project" value="TreeGrafter"/>
</dbReference>
<dbReference type="InterPro" id="IPR006828">
    <property type="entry name" value="ASC_dom"/>
</dbReference>
<dbReference type="AlphaFoldDB" id="A0A9P8TNQ9"/>
<keyword evidence="6" id="KW-1185">Reference proteome</keyword>
<dbReference type="Pfam" id="PF04739">
    <property type="entry name" value="AMPKBI"/>
    <property type="match status" value="1"/>
</dbReference>
<name>A0A9P8TNQ9_WICPI</name>
<sequence>MGNNTSQQSQQQRTPLRRSSTSQRSSRQPSQTVHNELKPALEHKELISPVDVKAKPTSSVSKITTNNLFLDNIIDNGEGSAGFDAFSAPRCSSCDEGEVIETTFVENVECSGGGGDYFDYKLTPSQNRNQEINNELSLPANENDDALFDDDAIYTPGFENEGYLRETVIVQYTDPTLTSKDTVAMIGNFTHTNTQISNDTAGQSPTKSVLFPNKIKLVPFLSESKVKYFHTDINLPIGIYKCKFLINNKQARISNDMAIATDKSGNVVNWFEVKPKTNRLQEYYNNAPKTSSSRVGMSLLASAQSSRSNDILNSLKGNNSTVSSFNLTLTKEKLQYSKEIPELYIPFIPNLNSDTEDPNTDSNSTLAEIDPQFLEKHPIPELPIYLNNSYLNKQFNQQHNSGNHTPNGGNHPQGNSIMKGLNFHIIPHVNLNHLLTSNIKNNVLTVACTTRYHGKFVTQIMYSPTHEDSNME</sequence>
<dbReference type="GO" id="GO:0005737">
    <property type="term" value="C:cytoplasm"/>
    <property type="evidence" value="ECO:0007669"/>
    <property type="project" value="TreeGrafter"/>
</dbReference>
<dbReference type="EMBL" id="JAEUBG010001988">
    <property type="protein sequence ID" value="KAH3685444.1"/>
    <property type="molecule type" value="Genomic_DNA"/>
</dbReference>
<dbReference type="GO" id="GO:0005634">
    <property type="term" value="C:nucleus"/>
    <property type="evidence" value="ECO:0007669"/>
    <property type="project" value="TreeGrafter"/>
</dbReference>
<dbReference type="PANTHER" id="PTHR10343:SF87">
    <property type="entry name" value="SNF1 PROTEIN KINASE SUBUNIT BETA-1"/>
    <property type="match status" value="1"/>
</dbReference>
<accession>A0A9P8TNQ9</accession>
<dbReference type="InterPro" id="IPR014756">
    <property type="entry name" value="Ig_E-set"/>
</dbReference>
<dbReference type="PANTHER" id="PTHR10343">
    <property type="entry name" value="5'-AMP-ACTIVATED PROTEIN KINASE , BETA SUBUNIT"/>
    <property type="match status" value="1"/>
</dbReference>
<evidence type="ECO:0000256" key="1">
    <source>
        <dbReference type="ARBA" id="ARBA00010926"/>
    </source>
</evidence>
<comment type="similarity">
    <text evidence="1">Belongs to the 5'-AMP-activated protein kinase beta subunit family.</text>
</comment>
<dbReference type="Proteomes" id="UP000774326">
    <property type="component" value="Unassembled WGS sequence"/>
</dbReference>
<feature type="compositionally biased region" description="Low complexity" evidence="3">
    <location>
        <begin position="1"/>
        <end position="32"/>
    </location>
</feature>
<dbReference type="Gene3D" id="6.20.250.60">
    <property type="match status" value="1"/>
</dbReference>
<keyword evidence="2" id="KW-0597">Phosphoprotein</keyword>
<dbReference type="GO" id="GO:0031588">
    <property type="term" value="C:nucleotide-activated protein kinase complex"/>
    <property type="evidence" value="ECO:0007669"/>
    <property type="project" value="TreeGrafter"/>
</dbReference>
<protein>
    <recommendedName>
        <fullName evidence="4">Association with the SNF1 complex (ASC) domain-containing protein</fullName>
    </recommendedName>
</protein>
<reference evidence="5" key="1">
    <citation type="journal article" date="2021" name="Open Biol.">
        <title>Shared evolutionary footprints suggest mitochondrial oxidative damage underlies multiple complex I losses in fungi.</title>
        <authorList>
            <person name="Schikora-Tamarit M.A."/>
            <person name="Marcet-Houben M."/>
            <person name="Nosek J."/>
            <person name="Gabaldon T."/>
        </authorList>
    </citation>
    <scope>NUCLEOTIDE SEQUENCE</scope>
    <source>
        <strain evidence="5">CBS2887</strain>
    </source>
</reference>
<gene>
    <name evidence="5" type="ORF">WICPIJ_003559</name>
</gene>
<dbReference type="InterPro" id="IPR013783">
    <property type="entry name" value="Ig-like_fold"/>
</dbReference>
<evidence type="ECO:0000313" key="5">
    <source>
        <dbReference type="EMBL" id="KAH3685444.1"/>
    </source>
</evidence>
<evidence type="ECO:0000259" key="4">
    <source>
        <dbReference type="SMART" id="SM01010"/>
    </source>
</evidence>
<proteinExistence type="inferred from homology"/>
<dbReference type="OrthoDB" id="531008at2759"/>
<evidence type="ECO:0000256" key="3">
    <source>
        <dbReference type="SAM" id="MobiDB-lite"/>
    </source>
</evidence>
<dbReference type="SUPFAM" id="SSF81296">
    <property type="entry name" value="E set domains"/>
    <property type="match status" value="1"/>
</dbReference>
<organism evidence="5 6">
    <name type="scientific">Wickerhamomyces pijperi</name>
    <name type="common">Yeast</name>
    <name type="synonym">Pichia pijperi</name>
    <dbReference type="NCBI Taxonomy" id="599730"/>
    <lineage>
        <taxon>Eukaryota</taxon>
        <taxon>Fungi</taxon>
        <taxon>Dikarya</taxon>
        <taxon>Ascomycota</taxon>
        <taxon>Saccharomycotina</taxon>
        <taxon>Saccharomycetes</taxon>
        <taxon>Phaffomycetales</taxon>
        <taxon>Wickerhamomycetaceae</taxon>
        <taxon>Wickerhamomyces</taxon>
    </lineage>
</organism>
<dbReference type="SMART" id="SM01010">
    <property type="entry name" value="AMPKBI"/>
    <property type="match status" value="1"/>
</dbReference>
<evidence type="ECO:0000313" key="6">
    <source>
        <dbReference type="Proteomes" id="UP000774326"/>
    </source>
</evidence>
<feature type="domain" description="Association with the SNF1 complex (ASC)" evidence="4">
    <location>
        <begin position="329"/>
        <end position="465"/>
    </location>
</feature>
<dbReference type="Pfam" id="PF16561">
    <property type="entry name" value="AMPK1_CBM"/>
    <property type="match status" value="1"/>
</dbReference>
<comment type="caution">
    <text evidence="5">The sequence shown here is derived from an EMBL/GenBank/DDBJ whole genome shotgun (WGS) entry which is preliminary data.</text>
</comment>
<reference evidence="5" key="2">
    <citation type="submission" date="2021-01" db="EMBL/GenBank/DDBJ databases">
        <authorList>
            <person name="Schikora-Tamarit M.A."/>
        </authorList>
    </citation>
    <scope>NUCLEOTIDE SEQUENCE</scope>
    <source>
        <strain evidence="5">CBS2887</strain>
    </source>
</reference>
<evidence type="ECO:0000256" key="2">
    <source>
        <dbReference type="ARBA" id="ARBA00022553"/>
    </source>
</evidence>
<dbReference type="GO" id="GO:0019901">
    <property type="term" value="F:protein kinase binding"/>
    <property type="evidence" value="ECO:0007669"/>
    <property type="project" value="TreeGrafter"/>
</dbReference>
<dbReference type="Gene3D" id="2.60.40.10">
    <property type="entry name" value="Immunoglobulins"/>
    <property type="match status" value="1"/>
</dbReference>
<feature type="compositionally biased region" description="Basic and acidic residues" evidence="3">
    <location>
        <begin position="35"/>
        <end position="46"/>
    </location>
</feature>
<dbReference type="InterPro" id="IPR037256">
    <property type="entry name" value="ASC_dom_sf"/>
</dbReference>